<dbReference type="Proteomes" id="UP000258309">
    <property type="component" value="Unassembled WGS sequence"/>
</dbReference>
<keyword evidence="1" id="KW-0732">Signal</keyword>
<name>A0A3E2GYH3_SCYLI</name>
<dbReference type="OrthoDB" id="289247at2759"/>
<keyword evidence="3" id="KW-1185">Reference proteome</keyword>
<reference evidence="2 3" key="1">
    <citation type="submission" date="2018-05" db="EMBL/GenBank/DDBJ databases">
        <title>Draft genome sequence of Scytalidium lignicola DSM 105466, a ubiquitous saprotrophic fungus.</title>
        <authorList>
            <person name="Buettner E."/>
            <person name="Gebauer A.M."/>
            <person name="Hofrichter M."/>
            <person name="Liers C."/>
            <person name="Kellner H."/>
        </authorList>
    </citation>
    <scope>NUCLEOTIDE SEQUENCE [LARGE SCALE GENOMIC DNA]</scope>
    <source>
        <strain evidence="2 3">DSM 105466</strain>
    </source>
</reference>
<evidence type="ECO:0000313" key="2">
    <source>
        <dbReference type="EMBL" id="RFU26194.1"/>
    </source>
</evidence>
<proteinExistence type="predicted"/>
<protein>
    <submittedName>
        <fullName evidence="2">Uncharacterized protein</fullName>
    </submittedName>
</protein>
<dbReference type="EMBL" id="NCSJ02000277">
    <property type="protein sequence ID" value="RFU26194.1"/>
    <property type="molecule type" value="Genomic_DNA"/>
</dbReference>
<accession>A0A3E2GYH3</accession>
<feature type="non-terminal residue" evidence="2">
    <location>
        <position position="188"/>
    </location>
</feature>
<feature type="chain" id="PRO_5017691236" evidence="1">
    <location>
        <begin position="25"/>
        <end position="188"/>
    </location>
</feature>
<dbReference type="AlphaFoldDB" id="A0A3E2GYH3"/>
<feature type="non-terminal residue" evidence="2">
    <location>
        <position position="1"/>
    </location>
</feature>
<comment type="caution">
    <text evidence="2">The sequence shown here is derived from an EMBL/GenBank/DDBJ whole genome shotgun (WGS) entry which is preliminary data.</text>
</comment>
<gene>
    <name evidence="2" type="ORF">B7463_g10143</name>
</gene>
<organism evidence="2 3">
    <name type="scientific">Scytalidium lignicola</name>
    <name type="common">Hyphomycete</name>
    <dbReference type="NCBI Taxonomy" id="5539"/>
    <lineage>
        <taxon>Eukaryota</taxon>
        <taxon>Fungi</taxon>
        <taxon>Dikarya</taxon>
        <taxon>Ascomycota</taxon>
        <taxon>Pezizomycotina</taxon>
        <taxon>Leotiomycetes</taxon>
        <taxon>Leotiomycetes incertae sedis</taxon>
        <taxon>Scytalidium</taxon>
    </lineage>
</organism>
<feature type="signal peptide" evidence="1">
    <location>
        <begin position="1"/>
        <end position="24"/>
    </location>
</feature>
<evidence type="ECO:0000313" key="3">
    <source>
        <dbReference type="Proteomes" id="UP000258309"/>
    </source>
</evidence>
<sequence>MPFTRSTLRIYAAFSVAMAGLTAAHGGGSHQKPIEVDPDADWATRHMAASSPPCLGIHKGSTALQAKQHSPLFVHAIPITTTLQPQPQTIFIIFTRTILSVLAALPFSKPYSRMAVVAPSRWARWRLSSSDVRISRFSRRPACRLPALTVQLRALQPQIHTRGTTDYGLRASDFEVAGGSIAAALGEM</sequence>
<evidence type="ECO:0000256" key="1">
    <source>
        <dbReference type="SAM" id="SignalP"/>
    </source>
</evidence>